<dbReference type="Gramene" id="EOY27457">
    <property type="protein sequence ID" value="EOY27457"/>
    <property type="gene ID" value="TCM_029303"/>
</dbReference>
<gene>
    <name evidence="1" type="ORF">TCM_029303</name>
</gene>
<dbReference type="Proteomes" id="UP000026915">
    <property type="component" value="Chromosome 6"/>
</dbReference>
<dbReference type="InParanoid" id="A0A061GE68"/>
<evidence type="ECO:0000313" key="2">
    <source>
        <dbReference type="Proteomes" id="UP000026915"/>
    </source>
</evidence>
<reference evidence="1 2" key="1">
    <citation type="journal article" date="2013" name="Genome Biol.">
        <title>The genome sequence of the most widely cultivated cacao type and its use to identify candidate genes regulating pod color.</title>
        <authorList>
            <person name="Motamayor J.C."/>
            <person name="Mockaitis K."/>
            <person name="Schmutz J."/>
            <person name="Haiminen N."/>
            <person name="Iii D.L."/>
            <person name="Cornejo O."/>
            <person name="Findley S.D."/>
            <person name="Zheng P."/>
            <person name="Utro F."/>
            <person name="Royaert S."/>
            <person name="Saski C."/>
            <person name="Jenkins J."/>
            <person name="Podicheti R."/>
            <person name="Zhao M."/>
            <person name="Scheffler B.E."/>
            <person name="Stack J.C."/>
            <person name="Feltus F.A."/>
            <person name="Mustiga G.M."/>
            <person name="Amores F."/>
            <person name="Phillips W."/>
            <person name="Marelli J.P."/>
            <person name="May G.D."/>
            <person name="Shapiro H."/>
            <person name="Ma J."/>
            <person name="Bustamante C.D."/>
            <person name="Schnell R.J."/>
            <person name="Main D."/>
            <person name="Gilbert D."/>
            <person name="Parida L."/>
            <person name="Kuhn D.N."/>
        </authorList>
    </citation>
    <scope>NUCLEOTIDE SEQUENCE [LARGE SCALE GENOMIC DNA]</scope>
    <source>
        <strain evidence="2">cv. Matina 1-6</strain>
    </source>
</reference>
<proteinExistence type="predicted"/>
<keyword evidence="2" id="KW-1185">Reference proteome</keyword>
<dbReference type="EMBL" id="CM001884">
    <property type="protein sequence ID" value="EOY27457.1"/>
    <property type="molecule type" value="Genomic_DNA"/>
</dbReference>
<accession>A0A061GE68</accession>
<sequence length="99" mass="11348">MIGHHKGVKTRDTKRFRRLRKKGIKGLNKKIFSSNSKSSAVNTSISDGDIINRAEKISRKAQGIWCMVTHLGFSPKGLEKQVLSKLKEMERNVRRSKRK</sequence>
<dbReference type="HOGENOM" id="CLU_2324923_0_0_1"/>
<protein>
    <submittedName>
        <fullName evidence="1">Uncharacterized protein</fullName>
    </submittedName>
</protein>
<evidence type="ECO:0000313" key="1">
    <source>
        <dbReference type="EMBL" id="EOY27457.1"/>
    </source>
</evidence>
<name>A0A061GE68_THECC</name>
<dbReference type="AlphaFoldDB" id="A0A061GE68"/>
<organism evidence="1 2">
    <name type="scientific">Theobroma cacao</name>
    <name type="common">Cacao</name>
    <name type="synonym">Cocoa</name>
    <dbReference type="NCBI Taxonomy" id="3641"/>
    <lineage>
        <taxon>Eukaryota</taxon>
        <taxon>Viridiplantae</taxon>
        <taxon>Streptophyta</taxon>
        <taxon>Embryophyta</taxon>
        <taxon>Tracheophyta</taxon>
        <taxon>Spermatophyta</taxon>
        <taxon>Magnoliopsida</taxon>
        <taxon>eudicotyledons</taxon>
        <taxon>Gunneridae</taxon>
        <taxon>Pentapetalae</taxon>
        <taxon>rosids</taxon>
        <taxon>malvids</taxon>
        <taxon>Malvales</taxon>
        <taxon>Malvaceae</taxon>
        <taxon>Byttnerioideae</taxon>
        <taxon>Theobroma</taxon>
    </lineage>
</organism>